<keyword evidence="6" id="KW-1185">Reference proteome</keyword>
<keyword evidence="1" id="KW-0547">Nucleotide-binding</keyword>
<dbReference type="Proteomes" id="UP001634394">
    <property type="component" value="Unassembled WGS sequence"/>
</dbReference>
<accession>A0ABD3WBF2</accession>
<dbReference type="Gene3D" id="1.10.510.10">
    <property type="entry name" value="Transferase(Phosphotransferase) domain 1"/>
    <property type="match status" value="1"/>
</dbReference>
<proteinExistence type="predicted"/>
<dbReference type="PROSITE" id="PS50011">
    <property type="entry name" value="PROTEIN_KINASE_DOM"/>
    <property type="match status" value="1"/>
</dbReference>
<dbReference type="PANTHER" id="PTHR27001:SF931">
    <property type="entry name" value="OS11G0664100 PROTEIN"/>
    <property type="match status" value="1"/>
</dbReference>
<dbReference type="EMBL" id="JBJQND010000007">
    <property type="protein sequence ID" value="KAL3871249.1"/>
    <property type="molecule type" value="Genomic_DNA"/>
</dbReference>
<dbReference type="AlphaFoldDB" id="A0ABD3WBF2"/>
<dbReference type="PANTHER" id="PTHR27001">
    <property type="entry name" value="OS01G0253100 PROTEIN"/>
    <property type="match status" value="1"/>
</dbReference>
<reference evidence="5 6" key="1">
    <citation type="submission" date="2024-11" db="EMBL/GenBank/DDBJ databases">
        <title>Chromosome-level genome assembly of the freshwater bivalve Anodonta woodiana.</title>
        <authorList>
            <person name="Chen X."/>
        </authorList>
    </citation>
    <scope>NUCLEOTIDE SEQUENCE [LARGE SCALE GENOMIC DNA]</scope>
    <source>
        <strain evidence="5">MN2024</strain>
        <tissue evidence="5">Gills</tissue>
    </source>
</reference>
<evidence type="ECO:0000256" key="1">
    <source>
        <dbReference type="ARBA" id="ARBA00022741"/>
    </source>
</evidence>
<evidence type="ECO:0000313" key="5">
    <source>
        <dbReference type="EMBL" id="KAL3871249.1"/>
    </source>
</evidence>
<sequence>MGESLDAVWGFQDIVQQIRIKMEEISTIETRHIFNTICDLRNVGSRLLLELFIEKYIRPKQSLETYFRSKAISKLITSCGDFTAFQKDIIYPPDGASPRIDKGGIPLICKLIRNLPLPSSDESVPDDEKSKRNPYVCAVEGLTKIFEETYDLGPSCVDAKTLEESSKNLRDIYKSIANDLPQEKRVTFFQSIDGEAQVPNTSSNPDTTNCKEESKTVENTTGNAEIPFHNWRLGQKIPLDANSFLPIKEDKLRSFYKYENESSKKKYLIKKLVFTHKDDDMGLKERYYRELYHETILHPHVLPIVAHVQSSSQYPRDMYLMYPYMENGSVRTNIECENKGEQFRPTANESNSSVWTRCIYQVASALDYLHNIGKHGLRGPVFHRNITSSKIRFDKCFNAKLCDFGRAVEAKYNAVEATAIHYFTAPGYHPSMPDRTCYKASYDVYSLCVVILEIVTGEVVRDENPFSDLKGASVYGHLLTKIKSRSELAKNVAKWNIEEVRDKLAQRAWEIFRMNEAEMAEVKAVDILKIIKVR</sequence>
<dbReference type="InterPro" id="IPR000719">
    <property type="entry name" value="Prot_kinase_dom"/>
</dbReference>
<evidence type="ECO:0000256" key="2">
    <source>
        <dbReference type="ARBA" id="ARBA00022840"/>
    </source>
</evidence>
<evidence type="ECO:0000256" key="3">
    <source>
        <dbReference type="SAM" id="MobiDB-lite"/>
    </source>
</evidence>
<evidence type="ECO:0000259" key="4">
    <source>
        <dbReference type="PROSITE" id="PS50011"/>
    </source>
</evidence>
<feature type="domain" description="Protein kinase" evidence="4">
    <location>
        <begin position="233"/>
        <end position="534"/>
    </location>
</feature>
<keyword evidence="2" id="KW-0067">ATP-binding</keyword>
<feature type="compositionally biased region" description="Polar residues" evidence="3">
    <location>
        <begin position="198"/>
        <end position="208"/>
    </location>
</feature>
<dbReference type="Pfam" id="PF00069">
    <property type="entry name" value="Pkinase"/>
    <property type="match status" value="1"/>
</dbReference>
<comment type="caution">
    <text evidence="5">The sequence shown here is derived from an EMBL/GenBank/DDBJ whole genome shotgun (WGS) entry which is preliminary data.</text>
</comment>
<protein>
    <recommendedName>
        <fullName evidence="4">Protein kinase domain-containing protein</fullName>
    </recommendedName>
</protein>
<gene>
    <name evidence="5" type="ORF">ACJMK2_039256</name>
</gene>
<feature type="region of interest" description="Disordered" evidence="3">
    <location>
        <begin position="193"/>
        <end position="218"/>
    </location>
</feature>
<organism evidence="5 6">
    <name type="scientific">Sinanodonta woodiana</name>
    <name type="common">Chinese pond mussel</name>
    <name type="synonym">Anodonta woodiana</name>
    <dbReference type="NCBI Taxonomy" id="1069815"/>
    <lineage>
        <taxon>Eukaryota</taxon>
        <taxon>Metazoa</taxon>
        <taxon>Spiralia</taxon>
        <taxon>Lophotrochozoa</taxon>
        <taxon>Mollusca</taxon>
        <taxon>Bivalvia</taxon>
        <taxon>Autobranchia</taxon>
        <taxon>Heteroconchia</taxon>
        <taxon>Palaeoheterodonta</taxon>
        <taxon>Unionida</taxon>
        <taxon>Unionoidea</taxon>
        <taxon>Unionidae</taxon>
        <taxon>Unioninae</taxon>
        <taxon>Sinanodonta</taxon>
    </lineage>
</organism>
<dbReference type="GO" id="GO:0005524">
    <property type="term" value="F:ATP binding"/>
    <property type="evidence" value="ECO:0007669"/>
    <property type="project" value="UniProtKB-KW"/>
</dbReference>
<dbReference type="SUPFAM" id="SSF56112">
    <property type="entry name" value="Protein kinase-like (PK-like)"/>
    <property type="match status" value="1"/>
</dbReference>
<evidence type="ECO:0000313" key="6">
    <source>
        <dbReference type="Proteomes" id="UP001634394"/>
    </source>
</evidence>
<dbReference type="InterPro" id="IPR011009">
    <property type="entry name" value="Kinase-like_dom_sf"/>
</dbReference>
<feature type="non-terminal residue" evidence="5">
    <location>
        <position position="534"/>
    </location>
</feature>
<name>A0ABD3WBF2_SINWO</name>